<dbReference type="RefSeq" id="WP_346580664.1">
    <property type="nucleotide sequence ID" value="NZ_JBDJLH010000001.1"/>
</dbReference>
<keyword evidence="1" id="KW-0805">Transcription regulation</keyword>
<organism evidence="5 6">
    <name type="scientific">Sphingobacterium kitahiroshimense</name>
    <dbReference type="NCBI Taxonomy" id="470446"/>
    <lineage>
        <taxon>Bacteria</taxon>
        <taxon>Pseudomonadati</taxon>
        <taxon>Bacteroidota</taxon>
        <taxon>Sphingobacteriia</taxon>
        <taxon>Sphingobacteriales</taxon>
        <taxon>Sphingobacteriaceae</taxon>
        <taxon>Sphingobacterium</taxon>
    </lineage>
</organism>
<dbReference type="Proteomes" id="UP001409291">
    <property type="component" value="Unassembled WGS sequence"/>
</dbReference>
<dbReference type="EMBL" id="JBDJNQ010000001">
    <property type="protein sequence ID" value="MEN5376386.1"/>
    <property type="molecule type" value="Genomic_DNA"/>
</dbReference>
<evidence type="ECO:0000313" key="5">
    <source>
        <dbReference type="EMBL" id="MEN5376386.1"/>
    </source>
</evidence>
<reference evidence="5 6" key="1">
    <citation type="submission" date="2024-04" db="EMBL/GenBank/DDBJ databases">
        <title>WGS of bacteria from Torrens River.</title>
        <authorList>
            <person name="Wyrsch E.R."/>
            <person name="Drigo B."/>
        </authorList>
    </citation>
    <scope>NUCLEOTIDE SEQUENCE [LARGE SCALE GENOMIC DNA]</scope>
    <source>
        <strain evidence="5 6">TWI391</strain>
    </source>
</reference>
<evidence type="ECO:0000256" key="2">
    <source>
        <dbReference type="ARBA" id="ARBA00023125"/>
    </source>
</evidence>
<keyword evidence="6" id="KW-1185">Reference proteome</keyword>
<dbReference type="PROSITE" id="PS01124">
    <property type="entry name" value="HTH_ARAC_FAMILY_2"/>
    <property type="match status" value="1"/>
</dbReference>
<dbReference type="InterPro" id="IPR009057">
    <property type="entry name" value="Homeodomain-like_sf"/>
</dbReference>
<protein>
    <submittedName>
        <fullName evidence="5">Helix-turn-helix domain-containing protein</fullName>
    </submittedName>
</protein>
<dbReference type="PANTHER" id="PTHR43280">
    <property type="entry name" value="ARAC-FAMILY TRANSCRIPTIONAL REGULATOR"/>
    <property type="match status" value="1"/>
</dbReference>
<dbReference type="InterPro" id="IPR020449">
    <property type="entry name" value="Tscrpt_reg_AraC-type_HTH"/>
</dbReference>
<dbReference type="PANTHER" id="PTHR43280:SF32">
    <property type="entry name" value="TRANSCRIPTIONAL REGULATORY PROTEIN"/>
    <property type="match status" value="1"/>
</dbReference>
<dbReference type="SUPFAM" id="SSF46689">
    <property type="entry name" value="Homeodomain-like"/>
    <property type="match status" value="1"/>
</dbReference>
<name>A0ABV0BNK6_9SPHI</name>
<keyword evidence="3" id="KW-0804">Transcription</keyword>
<comment type="caution">
    <text evidence="5">The sequence shown here is derived from an EMBL/GenBank/DDBJ whole genome shotgun (WGS) entry which is preliminary data.</text>
</comment>
<dbReference type="InterPro" id="IPR037923">
    <property type="entry name" value="HTH-like"/>
</dbReference>
<keyword evidence="2" id="KW-0238">DNA-binding</keyword>
<dbReference type="SMART" id="SM00342">
    <property type="entry name" value="HTH_ARAC"/>
    <property type="match status" value="1"/>
</dbReference>
<dbReference type="Pfam" id="PF12833">
    <property type="entry name" value="HTH_18"/>
    <property type="match status" value="1"/>
</dbReference>
<dbReference type="SUPFAM" id="SSF51215">
    <property type="entry name" value="Regulatory protein AraC"/>
    <property type="match status" value="1"/>
</dbReference>
<evidence type="ECO:0000259" key="4">
    <source>
        <dbReference type="PROSITE" id="PS01124"/>
    </source>
</evidence>
<dbReference type="PRINTS" id="PR00032">
    <property type="entry name" value="HTHARAC"/>
</dbReference>
<evidence type="ECO:0000256" key="1">
    <source>
        <dbReference type="ARBA" id="ARBA00023015"/>
    </source>
</evidence>
<sequence length="314" mass="36042">MRNFGTEKKHLLALAVSTRNIILGSRMEKQVNANEFVERFMSGSLEHLKYMQSSVKIFRLSEIAPYIKFPTPPIFLGYNLLVHITEGYFKHQIGPKEYVVQAPAILMSNYGNISVIRSVDKSAKGHCILVNDAAMTSIFREQEILNIFTISPLHNLSAADDHDLHQLFRLLYKELHTASPYKELFESLLKSALLKIIKLSNTNNMLNRSQEIAMMFKQLVHKNYLKQKEIGFYADKLAVSPNYLNRCVSAVFKKSSKELILEVLVMHSQLLLFESTKSIADICYELDFSDPSYFSRIFKKIVGMSPTSYRNKAR</sequence>
<proteinExistence type="predicted"/>
<accession>A0ABV0BNK6</accession>
<evidence type="ECO:0000256" key="3">
    <source>
        <dbReference type="ARBA" id="ARBA00023163"/>
    </source>
</evidence>
<dbReference type="Gene3D" id="1.10.10.60">
    <property type="entry name" value="Homeodomain-like"/>
    <property type="match status" value="1"/>
</dbReference>
<evidence type="ECO:0000313" key="6">
    <source>
        <dbReference type="Proteomes" id="UP001409291"/>
    </source>
</evidence>
<feature type="domain" description="HTH araC/xylS-type" evidence="4">
    <location>
        <begin position="214"/>
        <end position="312"/>
    </location>
</feature>
<gene>
    <name evidence="5" type="ORF">ABE541_03845</name>
</gene>
<dbReference type="InterPro" id="IPR018060">
    <property type="entry name" value="HTH_AraC"/>
</dbReference>